<dbReference type="KEGG" id="dsq:DICSQDRAFT_181412"/>
<accession>R7SZ76</accession>
<dbReference type="RefSeq" id="XP_007366942.1">
    <property type="nucleotide sequence ID" value="XM_007366880.1"/>
</dbReference>
<gene>
    <name evidence="2" type="ORF">DICSQDRAFT_181412</name>
</gene>
<evidence type="ECO:0000313" key="3">
    <source>
        <dbReference type="Proteomes" id="UP000053319"/>
    </source>
</evidence>
<feature type="region of interest" description="Disordered" evidence="1">
    <location>
        <begin position="114"/>
        <end position="136"/>
    </location>
</feature>
<feature type="compositionally biased region" description="Low complexity" evidence="1">
    <location>
        <begin position="118"/>
        <end position="128"/>
    </location>
</feature>
<name>R7SZ76_DICSQ</name>
<dbReference type="GeneID" id="18841008"/>
<feature type="region of interest" description="Disordered" evidence="1">
    <location>
        <begin position="1"/>
        <end position="28"/>
    </location>
</feature>
<protein>
    <submittedName>
        <fullName evidence="2">Uncharacterized protein</fullName>
    </submittedName>
</protein>
<organism evidence="2 3">
    <name type="scientific">Dichomitus squalens (strain LYAD-421)</name>
    <name type="common">Western red white-rot fungus</name>
    <dbReference type="NCBI Taxonomy" id="732165"/>
    <lineage>
        <taxon>Eukaryota</taxon>
        <taxon>Fungi</taxon>
        <taxon>Dikarya</taxon>
        <taxon>Basidiomycota</taxon>
        <taxon>Agaricomycotina</taxon>
        <taxon>Agaricomycetes</taxon>
        <taxon>Polyporales</taxon>
        <taxon>Polyporaceae</taxon>
        <taxon>Dichomitus</taxon>
    </lineage>
</organism>
<evidence type="ECO:0000313" key="2">
    <source>
        <dbReference type="EMBL" id="EJF60262.1"/>
    </source>
</evidence>
<sequence length="199" mass="22284">MTGRVTATPASSPVENWSLVPRPHSSRNSTTRVHVTDLLYRHWVVICGLSSNCHVLNFPPTGYEDPYSHHLQPIFERARMSFEEANRPNAHTAELILAARTEFLSTLSSPPTCPTQCAAEAPRPTQATPRPPHHNNPAPYVVVHIRKGDRRPAAFVFHPDQAIPLGEEDMQMEFDLEPEEERARLTRGRVVDLAMVSGL</sequence>
<dbReference type="Proteomes" id="UP000053319">
    <property type="component" value="Unassembled WGS sequence"/>
</dbReference>
<dbReference type="AlphaFoldDB" id="R7SZ76"/>
<dbReference type="HOGENOM" id="CLU_1372179_0_0_1"/>
<dbReference type="EMBL" id="JH719417">
    <property type="protein sequence ID" value="EJF60262.1"/>
    <property type="molecule type" value="Genomic_DNA"/>
</dbReference>
<reference evidence="2 3" key="1">
    <citation type="journal article" date="2012" name="Science">
        <title>The Paleozoic origin of enzymatic lignin decomposition reconstructed from 31 fungal genomes.</title>
        <authorList>
            <person name="Floudas D."/>
            <person name="Binder M."/>
            <person name="Riley R."/>
            <person name="Barry K."/>
            <person name="Blanchette R.A."/>
            <person name="Henrissat B."/>
            <person name="Martinez A.T."/>
            <person name="Otillar R."/>
            <person name="Spatafora J.W."/>
            <person name="Yadav J.S."/>
            <person name="Aerts A."/>
            <person name="Benoit I."/>
            <person name="Boyd A."/>
            <person name="Carlson A."/>
            <person name="Copeland A."/>
            <person name="Coutinho P.M."/>
            <person name="de Vries R.P."/>
            <person name="Ferreira P."/>
            <person name="Findley K."/>
            <person name="Foster B."/>
            <person name="Gaskell J."/>
            <person name="Glotzer D."/>
            <person name="Gorecki P."/>
            <person name="Heitman J."/>
            <person name="Hesse C."/>
            <person name="Hori C."/>
            <person name="Igarashi K."/>
            <person name="Jurgens J.A."/>
            <person name="Kallen N."/>
            <person name="Kersten P."/>
            <person name="Kohler A."/>
            <person name="Kuees U."/>
            <person name="Kumar T.K.A."/>
            <person name="Kuo A."/>
            <person name="LaButti K."/>
            <person name="Larrondo L.F."/>
            <person name="Lindquist E."/>
            <person name="Ling A."/>
            <person name="Lombard V."/>
            <person name="Lucas S."/>
            <person name="Lundell T."/>
            <person name="Martin R."/>
            <person name="McLaughlin D.J."/>
            <person name="Morgenstern I."/>
            <person name="Morin E."/>
            <person name="Murat C."/>
            <person name="Nagy L.G."/>
            <person name="Nolan M."/>
            <person name="Ohm R.A."/>
            <person name="Patyshakuliyeva A."/>
            <person name="Rokas A."/>
            <person name="Ruiz-Duenas F.J."/>
            <person name="Sabat G."/>
            <person name="Salamov A."/>
            <person name="Samejima M."/>
            <person name="Schmutz J."/>
            <person name="Slot J.C."/>
            <person name="St John F."/>
            <person name="Stenlid J."/>
            <person name="Sun H."/>
            <person name="Sun S."/>
            <person name="Syed K."/>
            <person name="Tsang A."/>
            <person name="Wiebenga A."/>
            <person name="Young D."/>
            <person name="Pisabarro A."/>
            <person name="Eastwood D.C."/>
            <person name="Martin F."/>
            <person name="Cullen D."/>
            <person name="Grigoriev I.V."/>
            <person name="Hibbett D.S."/>
        </authorList>
    </citation>
    <scope>NUCLEOTIDE SEQUENCE [LARGE SCALE GENOMIC DNA]</scope>
    <source>
        <strain evidence="2 3">LYAD-421 SS1</strain>
    </source>
</reference>
<proteinExistence type="predicted"/>
<evidence type="ECO:0000256" key="1">
    <source>
        <dbReference type="SAM" id="MobiDB-lite"/>
    </source>
</evidence>